<evidence type="ECO:0000313" key="1">
    <source>
        <dbReference type="EMBL" id="MBT1696073.1"/>
    </source>
</evidence>
<dbReference type="EMBL" id="JAHESF010000003">
    <property type="protein sequence ID" value="MBT1696073.1"/>
    <property type="molecule type" value="Genomic_DNA"/>
</dbReference>
<dbReference type="SUPFAM" id="SSF54980">
    <property type="entry name" value="EF-G C-terminal domain-like"/>
    <property type="match status" value="1"/>
</dbReference>
<dbReference type="InterPro" id="IPR035647">
    <property type="entry name" value="EFG_III/V"/>
</dbReference>
<dbReference type="Gene3D" id="3.30.70.240">
    <property type="match status" value="1"/>
</dbReference>
<name>A0AAP2DIM5_9BACT</name>
<sequence>MHPRTLTPEEYTGAAIADLDMRRGIVRENAMEGNAQWIDADVPPGGAFRLWDHVADVANRTGICFADVLLVPAGAGGDCREVDGEGVM</sequence>
<gene>
    <name evidence="1" type="ORF">KK083_04240</name>
</gene>
<reference evidence="1 2" key="1">
    <citation type="submission" date="2021-05" db="EMBL/GenBank/DDBJ databases">
        <title>A Polyphasic approach of four new species of the genus Ohtaekwangia: Ohtaekwangia histidinii sp. nov., Ohtaekwangia cretensis sp. nov., Ohtaekwangia indiensis sp. nov., Ohtaekwangia reichenbachii sp. nov. from diverse environment.</title>
        <authorList>
            <person name="Octaviana S."/>
        </authorList>
    </citation>
    <scope>NUCLEOTIDE SEQUENCE [LARGE SCALE GENOMIC DNA]</scope>
    <source>
        <strain evidence="1 2">PWU4</strain>
    </source>
</reference>
<evidence type="ECO:0000313" key="2">
    <source>
        <dbReference type="Proteomes" id="UP001319200"/>
    </source>
</evidence>
<dbReference type="RefSeq" id="WP_254161026.1">
    <property type="nucleotide sequence ID" value="NZ_JAHESF010000003.1"/>
</dbReference>
<dbReference type="Proteomes" id="UP001319200">
    <property type="component" value="Unassembled WGS sequence"/>
</dbReference>
<accession>A0AAP2DIM5</accession>
<protein>
    <submittedName>
        <fullName evidence="1">Uncharacterized protein</fullName>
    </submittedName>
</protein>
<proteinExistence type="predicted"/>
<comment type="caution">
    <text evidence="1">The sequence shown here is derived from an EMBL/GenBank/DDBJ whole genome shotgun (WGS) entry which is preliminary data.</text>
</comment>
<keyword evidence="2" id="KW-1185">Reference proteome</keyword>
<organism evidence="1 2">
    <name type="scientific">Chryseosolibacter histidini</name>
    <dbReference type="NCBI Taxonomy" id="2782349"/>
    <lineage>
        <taxon>Bacteria</taxon>
        <taxon>Pseudomonadati</taxon>
        <taxon>Bacteroidota</taxon>
        <taxon>Cytophagia</taxon>
        <taxon>Cytophagales</taxon>
        <taxon>Chryseotaleaceae</taxon>
        <taxon>Chryseosolibacter</taxon>
    </lineage>
</organism>
<dbReference type="AlphaFoldDB" id="A0AAP2DIM5"/>